<reference evidence="2 3" key="2">
    <citation type="submission" date="2023-11" db="EMBL/GenBank/DDBJ databases">
        <authorList>
            <person name="Lara A.C."/>
            <person name="Chronakova A."/>
        </authorList>
    </citation>
    <scope>NUCLEOTIDE SEQUENCE [LARGE SCALE GENOMIC DNA]</scope>
    <source>
        <strain evidence="2 3">BCCO 10_0798</strain>
    </source>
</reference>
<sequence length="392" mass="42054">MSGHQCGALVFFLSSKAFTPLDHFGVRCAVVLVPRMIPLIDSPQVAIALAVRWRRARAFVLISMVGVPFLLSLVCLCFALLPHLQVAEVPWWSVIPVLTAAAAGLALVVWLRRDGLADPASWFPATVLMTGTQLVLGVVPGFGIAVRTATGTAVAVKALLALGVLGASSAWPLARRACRSLLASPVAELGSTPFRLVFRSSSSRIVIGTDRVDWSFHADGGRLDAGVSFRHLHDVSVTVKSISQGDRLALVLRTSSGTWAVPAEEAAVVCELLRLRKVRWEQRVEAAVEQERARYLEMLEMLGAARATSTTDDGSVAVTVNADGIATSIELAEQIRGRNPQLVSADLMACLEQARAAVREHVQDLMVERYVSSPTKKELSLLAQQVPAQSAA</sequence>
<feature type="transmembrane region" description="Helical" evidence="1">
    <location>
        <begin position="58"/>
        <end position="83"/>
    </location>
</feature>
<dbReference type="EMBL" id="JAXAVV010000020">
    <property type="protein sequence ID" value="MDX8054368.1"/>
    <property type="molecule type" value="Genomic_DNA"/>
</dbReference>
<feature type="transmembrane region" description="Helical" evidence="1">
    <location>
        <begin position="152"/>
        <end position="174"/>
    </location>
</feature>
<dbReference type="InterPro" id="IPR036894">
    <property type="entry name" value="YbaB-like_sf"/>
</dbReference>
<keyword evidence="3" id="KW-1185">Reference proteome</keyword>
<dbReference type="Proteomes" id="UP001271792">
    <property type="component" value="Unassembled WGS sequence"/>
</dbReference>
<proteinExistence type="predicted"/>
<organism evidence="2 3">
    <name type="scientific">Lentzea kristufekii</name>
    <dbReference type="NCBI Taxonomy" id="3095430"/>
    <lineage>
        <taxon>Bacteria</taxon>
        <taxon>Bacillati</taxon>
        <taxon>Actinomycetota</taxon>
        <taxon>Actinomycetes</taxon>
        <taxon>Pseudonocardiales</taxon>
        <taxon>Pseudonocardiaceae</taxon>
        <taxon>Lentzea</taxon>
    </lineage>
</organism>
<dbReference type="InterPro" id="IPR004401">
    <property type="entry name" value="YbaB/EbfC"/>
</dbReference>
<evidence type="ECO:0000313" key="2">
    <source>
        <dbReference type="EMBL" id="MDX8054368.1"/>
    </source>
</evidence>
<dbReference type="Pfam" id="PF02575">
    <property type="entry name" value="YbaB_DNA_bd"/>
    <property type="match status" value="1"/>
</dbReference>
<keyword evidence="1" id="KW-1133">Transmembrane helix</keyword>
<dbReference type="Gene3D" id="3.30.1310.10">
    <property type="entry name" value="Nucleoid-associated protein YbaB-like domain"/>
    <property type="match status" value="1"/>
</dbReference>
<gene>
    <name evidence="2" type="ORF">SK571_33790</name>
</gene>
<comment type="caution">
    <text evidence="2">The sequence shown here is derived from an EMBL/GenBank/DDBJ whole genome shotgun (WGS) entry which is preliminary data.</text>
</comment>
<evidence type="ECO:0000256" key="1">
    <source>
        <dbReference type="SAM" id="Phobius"/>
    </source>
</evidence>
<dbReference type="RefSeq" id="WP_319988160.1">
    <property type="nucleotide sequence ID" value="NZ_JAXAVV010000020.1"/>
</dbReference>
<keyword evidence="1" id="KW-0812">Transmembrane</keyword>
<evidence type="ECO:0000313" key="3">
    <source>
        <dbReference type="Proteomes" id="UP001271792"/>
    </source>
</evidence>
<name>A0ABU4U1D3_9PSEU</name>
<accession>A0ABU4U1D3</accession>
<feature type="transmembrane region" description="Helical" evidence="1">
    <location>
        <begin position="89"/>
        <end position="110"/>
    </location>
</feature>
<dbReference type="SUPFAM" id="SSF82607">
    <property type="entry name" value="YbaB-like"/>
    <property type="match status" value="1"/>
</dbReference>
<protein>
    <submittedName>
        <fullName evidence="2">YbaB/EbfC family nucleoid-associated protein</fullName>
    </submittedName>
</protein>
<feature type="transmembrane region" description="Helical" evidence="1">
    <location>
        <begin position="122"/>
        <end position="146"/>
    </location>
</feature>
<keyword evidence="1" id="KW-0472">Membrane</keyword>
<reference evidence="2 3" key="1">
    <citation type="submission" date="2023-11" db="EMBL/GenBank/DDBJ databases">
        <title>Lentzea sokolovensis, sp. nov., Lentzea kristufkii, sp. nov., and Lentzea miocenensis, sp. nov., rare actinobacteria from Sokolov Coal Basin, Miocene lacustrine sediment, Czech Republic.</title>
        <authorList>
            <person name="Lara A."/>
            <person name="Kotroba L."/>
            <person name="Nouioui I."/>
            <person name="Neumann-Schaal M."/>
            <person name="Mast Y."/>
            <person name="Chronakova A."/>
        </authorList>
    </citation>
    <scope>NUCLEOTIDE SEQUENCE [LARGE SCALE GENOMIC DNA]</scope>
    <source>
        <strain evidence="2 3">BCCO 10_0798</strain>
    </source>
</reference>